<feature type="transmembrane region" description="Helical" evidence="2">
    <location>
        <begin position="20"/>
        <end position="41"/>
    </location>
</feature>
<evidence type="ECO:0000256" key="2">
    <source>
        <dbReference type="SAM" id="Phobius"/>
    </source>
</evidence>
<feature type="compositionally biased region" description="Basic and acidic residues" evidence="1">
    <location>
        <begin position="198"/>
        <end position="224"/>
    </location>
</feature>
<evidence type="ECO:0008006" key="5">
    <source>
        <dbReference type="Google" id="ProtNLM"/>
    </source>
</evidence>
<feature type="transmembrane region" description="Helical" evidence="2">
    <location>
        <begin position="146"/>
        <end position="166"/>
    </location>
</feature>
<feature type="transmembrane region" description="Helical" evidence="2">
    <location>
        <begin position="102"/>
        <end position="134"/>
    </location>
</feature>
<evidence type="ECO:0000256" key="1">
    <source>
        <dbReference type="SAM" id="MobiDB-lite"/>
    </source>
</evidence>
<keyword evidence="2" id="KW-1133">Transmembrane helix</keyword>
<gene>
    <name evidence="3" type="ORF">L2X98_33955</name>
</gene>
<feature type="compositionally biased region" description="Low complexity" evidence="1">
    <location>
        <begin position="254"/>
        <end position="263"/>
    </location>
</feature>
<dbReference type="Proteomes" id="UP001054811">
    <property type="component" value="Chromosome"/>
</dbReference>
<feature type="transmembrane region" description="Helical" evidence="2">
    <location>
        <begin position="76"/>
        <end position="95"/>
    </location>
</feature>
<reference evidence="3" key="1">
    <citation type="submission" date="2022-01" db="EMBL/GenBank/DDBJ databases">
        <title>Microbacterium eymi and Microbacterium rhizovicinus sp. nov., isolated from the rhizospheric soil of Elymus tsukushiensis, a plant native to the Dokdo Islands, Republic of Korea.</title>
        <authorList>
            <person name="Hwang Y.J."/>
        </authorList>
    </citation>
    <scope>NUCLEOTIDE SEQUENCE</scope>
    <source>
        <strain evidence="3">KUDC0405</strain>
    </source>
</reference>
<feature type="region of interest" description="Disordered" evidence="1">
    <location>
        <begin position="174"/>
        <end position="291"/>
    </location>
</feature>
<name>A0ABY5NJB8_9MICO</name>
<feature type="compositionally biased region" description="Basic residues" evidence="1">
    <location>
        <begin position="281"/>
        <end position="291"/>
    </location>
</feature>
<feature type="transmembrane region" description="Helical" evidence="2">
    <location>
        <begin position="48"/>
        <end position="70"/>
    </location>
</feature>
<dbReference type="EMBL" id="CP091139">
    <property type="protein sequence ID" value="UUT35221.1"/>
    <property type="molecule type" value="Genomic_DNA"/>
</dbReference>
<dbReference type="RefSeq" id="WP_259611780.1">
    <property type="nucleotide sequence ID" value="NZ_CP091139.2"/>
</dbReference>
<keyword evidence="2" id="KW-0812">Transmembrane</keyword>
<evidence type="ECO:0000313" key="4">
    <source>
        <dbReference type="Proteomes" id="UP001054811"/>
    </source>
</evidence>
<sequence>MAFGGFGDTAGGRDRSFERAAALNQLLLGLVVLVITVMLVASPAASGMPLFFAGIVLVFIATGAAVIVPWNRINAWWLTAVPVADILAITLMRLADPRSGIGLLWVFPAIWLSSTFGLVGAVGGSATILAAFAVTVIGPTGLPSGYSALPLPLVIVIVSGTSYATARRSAAQRMPAGQAGAGAGDRPGPLATAGAGGRRADRCGRLRPDPDRAGRRGLDCERGARTAASARSCRGPVTADRRSSGPTARRRWPTTRCRSSGRCGGRRSTPRCCGSANRGRTASRWRSRSGG</sequence>
<protein>
    <recommendedName>
        <fullName evidence="5">Sensor histidine kinase</fullName>
    </recommendedName>
</protein>
<keyword evidence="2" id="KW-0472">Membrane</keyword>
<evidence type="ECO:0000313" key="3">
    <source>
        <dbReference type="EMBL" id="UUT35221.1"/>
    </source>
</evidence>
<accession>A0ABY5NJB8</accession>
<organism evidence="3 4">
    <name type="scientific">Microbacterium elymi</name>
    <dbReference type="NCBI Taxonomy" id="2909587"/>
    <lineage>
        <taxon>Bacteria</taxon>
        <taxon>Bacillati</taxon>
        <taxon>Actinomycetota</taxon>
        <taxon>Actinomycetes</taxon>
        <taxon>Micrococcales</taxon>
        <taxon>Microbacteriaceae</taxon>
        <taxon>Microbacterium</taxon>
    </lineage>
</organism>
<proteinExistence type="predicted"/>
<keyword evidence="4" id="KW-1185">Reference proteome</keyword>